<dbReference type="InterPro" id="IPR050297">
    <property type="entry name" value="LipidA_mod_glycosyltrf_83"/>
</dbReference>
<dbReference type="GO" id="GO:0005886">
    <property type="term" value="C:plasma membrane"/>
    <property type="evidence" value="ECO:0007669"/>
    <property type="project" value="UniProtKB-SubCell"/>
</dbReference>
<feature type="transmembrane region" description="Helical" evidence="8">
    <location>
        <begin position="424"/>
        <end position="446"/>
    </location>
</feature>
<feature type="transmembrane region" description="Helical" evidence="8">
    <location>
        <begin position="258"/>
        <end position="275"/>
    </location>
</feature>
<organism evidence="10 11">
    <name type="scientific">Candidatus Falkowbacteria bacterium RIFOXYD2_FULL_34_120</name>
    <dbReference type="NCBI Taxonomy" id="1798007"/>
    <lineage>
        <taxon>Bacteria</taxon>
        <taxon>Candidatus Falkowiibacteriota</taxon>
    </lineage>
</organism>
<feature type="transmembrane region" description="Helical" evidence="8">
    <location>
        <begin position="160"/>
        <end position="178"/>
    </location>
</feature>
<feature type="transmembrane region" description="Helical" evidence="8">
    <location>
        <begin position="477"/>
        <end position="498"/>
    </location>
</feature>
<dbReference type="PANTHER" id="PTHR33908">
    <property type="entry name" value="MANNOSYLTRANSFERASE YKCB-RELATED"/>
    <property type="match status" value="1"/>
</dbReference>
<dbReference type="Pfam" id="PF13231">
    <property type="entry name" value="PMT_2"/>
    <property type="match status" value="1"/>
</dbReference>
<dbReference type="EMBL" id="MFGO01000007">
    <property type="protein sequence ID" value="OGF41627.1"/>
    <property type="molecule type" value="Genomic_DNA"/>
</dbReference>
<reference evidence="10 11" key="1">
    <citation type="journal article" date="2016" name="Nat. Commun.">
        <title>Thousands of microbial genomes shed light on interconnected biogeochemical processes in an aquifer system.</title>
        <authorList>
            <person name="Anantharaman K."/>
            <person name="Brown C.T."/>
            <person name="Hug L.A."/>
            <person name="Sharon I."/>
            <person name="Castelle C.J."/>
            <person name="Probst A.J."/>
            <person name="Thomas B.C."/>
            <person name="Singh A."/>
            <person name="Wilkins M.J."/>
            <person name="Karaoz U."/>
            <person name="Brodie E.L."/>
            <person name="Williams K.H."/>
            <person name="Hubbard S.S."/>
            <person name="Banfield J.F."/>
        </authorList>
    </citation>
    <scope>NUCLEOTIDE SEQUENCE [LARGE SCALE GENOMIC DNA]</scope>
</reference>
<evidence type="ECO:0000256" key="3">
    <source>
        <dbReference type="ARBA" id="ARBA00022676"/>
    </source>
</evidence>
<accession>A0A1F5TS57</accession>
<protein>
    <recommendedName>
        <fullName evidence="9">Glycosyltransferase RgtA/B/C/D-like domain-containing protein</fullName>
    </recommendedName>
</protein>
<dbReference type="GO" id="GO:0016763">
    <property type="term" value="F:pentosyltransferase activity"/>
    <property type="evidence" value="ECO:0007669"/>
    <property type="project" value="TreeGrafter"/>
</dbReference>
<dbReference type="Proteomes" id="UP000177579">
    <property type="component" value="Unassembled WGS sequence"/>
</dbReference>
<feature type="transmembrane region" description="Helical" evidence="8">
    <location>
        <begin position="135"/>
        <end position="153"/>
    </location>
</feature>
<keyword evidence="3" id="KW-0328">Glycosyltransferase</keyword>
<keyword evidence="2" id="KW-1003">Cell membrane</keyword>
<feature type="transmembrane region" description="Helical" evidence="8">
    <location>
        <begin position="215"/>
        <end position="246"/>
    </location>
</feature>
<proteinExistence type="predicted"/>
<evidence type="ECO:0000256" key="7">
    <source>
        <dbReference type="ARBA" id="ARBA00023136"/>
    </source>
</evidence>
<dbReference type="GO" id="GO:0009103">
    <property type="term" value="P:lipopolysaccharide biosynthetic process"/>
    <property type="evidence" value="ECO:0007669"/>
    <property type="project" value="UniProtKB-ARBA"/>
</dbReference>
<evidence type="ECO:0000256" key="4">
    <source>
        <dbReference type="ARBA" id="ARBA00022679"/>
    </source>
</evidence>
<evidence type="ECO:0000256" key="2">
    <source>
        <dbReference type="ARBA" id="ARBA00022475"/>
    </source>
</evidence>
<evidence type="ECO:0000259" key="9">
    <source>
        <dbReference type="Pfam" id="PF13231"/>
    </source>
</evidence>
<evidence type="ECO:0000256" key="1">
    <source>
        <dbReference type="ARBA" id="ARBA00004651"/>
    </source>
</evidence>
<comment type="caution">
    <text evidence="10">The sequence shown here is derived from an EMBL/GenBank/DDBJ whole genome shotgun (WGS) entry which is preliminary data.</text>
</comment>
<dbReference type="InterPro" id="IPR038731">
    <property type="entry name" value="RgtA/B/C-like"/>
</dbReference>
<sequence length="504" mass="58989">MQSFYCFSLPGVLIILKINTRKKQLILRNKVVKIKEVFLYLYYKFIMFNLKDFFVKNKIIIGIFLISIVMGFFWNHKYFDNNLPTGNDPWEYVCVATDLIERHTYTMCGGGEAYREPGYAFVLAGFFSVFGYNPIVVKIFQLFIFGIISVLIYKLGTKLFSRKVGLLAGLFSALWWVFPNYTGILTRETLLTFFMILLCLTLYKATDTQKNKYFVLVGVLLAVLSLTNAIIQYLIFFIVVNFIFILRKKISTKDLMKKILILVISFMIMLSPWLIRNKIVYPEANLAITYRTGGILSLKTYKMEVLYPGIFKYYFGHMFGYYFAEKLWPNLDIRAPKNNYLAGADNDMYVNDGMNRYEREKILAEVNKKKILENPHKYIAISILDFLDFNSPIIPKKIFNGNDYAHYTLAEGRLPQIPEYIKTILLLAFRLWWFLFLSLMSYGIILSIKDWKVSGWMIILMVYFNGVYSAVHAQPRYAIHVYAFYIIFAAFGLVNVYLKIKKNK</sequence>
<feature type="domain" description="Glycosyltransferase RgtA/B/C/D-like" evidence="9">
    <location>
        <begin position="117"/>
        <end position="275"/>
    </location>
</feature>
<evidence type="ECO:0000256" key="5">
    <source>
        <dbReference type="ARBA" id="ARBA00022692"/>
    </source>
</evidence>
<evidence type="ECO:0000313" key="11">
    <source>
        <dbReference type="Proteomes" id="UP000177579"/>
    </source>
</evidence>
<evidence type="ECO:0000313" key="10">
    <source>
        <dbReference type="EMBL" id="OGF41627.1"/>
    </source>
</evidence>
<name>A0A1F5TS57_9BACT</name>
<feature type="transmembrane region" description="Helical" evidence="8">
    <location>
        <begin position="53"/>
        <end position="74"/>
    </location>
</feature>
<keyword evidence="4" id="KW-0808">Transferase</keyword>
<keyword evidence="6 8" id="KW-1133">Transmembrane helix</keyword>
<keyword evidence="5 8" id="KW-0812">Transmembrane</keyword>
<gene>
    <name evidence="10" type="ORF">A2531_06325</name>
</gene>
<feature type="transmembrane region" description="Helical" evidence="8">
    <location>
        <begin position="453"/>
        <end position="471"/>
    </location>
</feature>
<comment type="subcellular location">
    <subcellularLocation>
        <location evidence="1">Cell membrane</location>
        <topology evidence="1">Multi-pass membrane protein</topology>
    </subcellularLocation>
</comment>
<evidence type="ECO:0000256" key="6">
    <source>
        <dbReference type="ARBA" id="ARBA00022989"/>
    </source>
</evidence>
<dbReference type="PANTHER" id="PTHR33908:SF11">
    <property type="entry name" value="MEMBRANE PROTEIN"/>
    <property type="match status" value="1"/>
</dbReference>
<dbReference type="AlphaFoldDB" id="A0A1F5TS57"/>
<keyword evidence="7 8" id="KW-0472">Membrane</keyword>
<evidence type="ECO:0000256" key="8">
    <source>
        <dbReference type="SAM" id="Phobius"/>
    </source>
</evidence>